<dbReference type="InterPro" id="IPR021850">
    <property type="entry name" value="Symplekin/Pta1"/>
</dbReference>
<evidence type="ECO:0000256" key="2">
    <source>
        <dbReference type="ARBA" id="ARBA00012411"/>
    </source>
</evidence>
<feature type="region of interest" description="Disordered" evidence="10">
    <location>
        <begin position="1593"/>
        <end position="1730"/>
    </location>
</feature>
<comment type="subcellular location">
    <subcellularLocation>
        <location evidence="1">Nucleus</location>
    </subcellularLocation>
</comment>
<dbReference type="Pfam" id="PF00069">
    <property type="entry name" value="Pkinase"/>
    <property type="match status" value="1"/>
</dbReference>
<dbReference type="CDD" id="cd07834">
    <property type="entry name" value="STKc_MAPK"/>
    <property type="match status" value="1"/>
</dbReference>
<feature type="region of interest" description="Disordered" evidence="10">
    <location>
        <begin position="1191"/>
        <end position="1249"/>
    </location>
</feature>
<dbReference type="PANTHER" id="PTHR15245">
    <property type="entry name" value="SYMPLEKIN-RELATED"/>
    <property type="match status" value="1"/>
</dbReference>
<dbReference type="PROSITE" id="PS00108">
    <property type="entry name" value="PROTEIN_KINASE_ST"/>
    <property type="match status" value="1"/>
</dbReference>
<dbReference type="Gene3D" id="3.30.200.20">
    <property type="entry name" value="Phosphorylase Kinase, domain 1"/>
    <property type="match status" value="1"/>
</dbReference>
<feature type="region of interest" description="Disordered" evidence="10">
    <location>
        <begin position="400"/>
        <end position="454"/>
    </location>
</feature>
<evidence type="ECO:0000256" key="1">
    <source>
        <dbReference type="ARBA" id="ARBA00004123"/>
    </source>
</evidence>
<dbReference type="SMART" id="SM00220">
    <property type="entry name" value="S_TKc"/>
    <property type="match status" value="1"/>
</dbReference>
<evidence type="ECO:0000259" key="11">
    <source>
        <dbReference type="PROSITE" id="PS50011"/>
    </source>
</evidence>
<keyword evidence="5" id="KW-0808">Transferase</keyword>
<dbReference type="EMBL" id="JAWWNJ010000025">
    <property type="protein sequence ID" value="KAK7030720.1"/>
    <property type="molecule type" value="Genomic_DNA"/>
</dbReference>
<dbReference type="SUPFAM" id="SSF48371">
    <property type="entry name" value="ARM repeat"/>
    <property type="match status" value="1"/>
</dbReference>
<dbReference type="InterPro" id="IPR011009">
    <property type="entry name" value="Kinase-like_dom_sf"/>
</dbReference>
<feature type="domain" description="Protein kinase" evidence="11">
    <location>
        <begin position="1269"/>
        <end position="1544"/>
    </location>
</feature>
<evidence type="ECO:0000256" key="5">
    <source>
        <dbReference type="ARBA" id="ARBA00022679"/>
    </source>
</evidence>
<dbReference type="Proteomes" id="UP001362999">
    <property type="component" value="Unassembled WGS sequence"/>
</dbReference>
<evidence type="ECO:0000256" key="8">
    <source>
        <dbReference type="ARBA" id="ARBA00022840"/>
    </source>
</evidence>
<keyword evidence="6" id="KW-0547">Nucleotide-binding</keyword>
<feature type="region of interest" description="Disordered" evidence="10">
    <location>
        <begin position="1849"/>
        <end position="1873"/>
    </location>
</feature>
<feature type="compositionally biased region" description="Low complexity" evidence="10">
    <location>
        <begin position="1666"/>
        <end position="1680"/>
    </location>
</feature>
<keyword evidence="4" id="KW-0507">mRNA processing</keyword>
<protein>
    <recommendedName>
        <fullName evidence="2">mitogen-activated protein kinase</fullName>
        <ecNumber evidence="2">2.7.11.24</ecNumber>
    </recommendedName>
</protein>
<dbReference type="InterPro" id="IPR016024">
    <property type="entry name" value="ARM-type_fold"/>
</dbReference>
<organism evidence="12 13">
    <name type="scientific">Favolaschia claudopus</name>
    <dbReference type="NCBI Taxonomy" id="2862362"/>
    <lineage>
        <taxon>Eukaryota</taxon>
        <taxon>Fungi</taxon>
        <taxon>Dikarya</taxon>
        <taxon>Basidiomycota</taxon>
        <taxon>Agaricomycotina</taxon>
        <taxon>Agaricomycetes</taxon>
        <taxon>Agaricomycetidae</taxon>
        <taxon>Agaricales</taxon>
        <taxon>Marasmiineae</taxon>
        <taxon>Mycenaceae</taxon>
        <taxon>Favolaschia</taxon>
    </lineage>
</organism>
<evidence type="ECO:0000256" key="9">
    <source>
        <dbReference type="ARBA" id="ARBA00023242"/>
    </source>
</evidence>
<feature type="compositionally biased region" description="Basic and acidic residues" evidence="10">
    <location>
        <begin position="1194"/>
        <end position="1208"/>
    </location>
</feature>
<feature type="compositionally biased region" description="Basic and acidic residues" evidence="10">
    <location>
        <begin position="1225"/>
        <end position="1235"/>
    </location>
</feature>
<dbReference type="PROSITE" id="PS01351">
    <property type="entry name" value="MAPK"/>
    <property type="match status" value="1"/>
</dbReference>
<dbReference type="GO" id="GO:0006397">
    <property type="term" value="P:mRNA processing"/>
    <property type="evidence" value="ECO:0007669"/>
    <property type="project" value="UniProtKB-KW"/>
</dbReference>
<dbReference type="Pfam" id="PF11935">
    <property type="entry name" value="SYMPK_PTA1_N"/>
    <property type="match status" value="1"/>
</dbReference>
<dbReference type="SUPFAM" id="SSF56112">
    <property type="entry name" value="Protein kinase-like (PK-like)"/>
    <property type="match status" value="1"/>
</dbReference>
<evidence type="ECO:0000313" key="13">
    <source>
        <dbReference type="Proteomes" id="UP001362999"/>
    </source>
</evidence>
<dbReference type="GO" id="GO:0004707">
    <property type="term" value="F:MAP kinase activity"/>
    <property type="evidence" value="ECO:0007669"/>
    <property type="project" value="UniProtKB-EC"/>
</dbReference>
<dbReference type="InterPro" id="IPR000719">
    <property type="entry name" value="Prot_kinase_dom"/>
</dbReference>
<feature type="compositionally biased region" description="Pro residues" evidence="10">
    <location>
        <begin position="404"/>
        <end position="418"/>
    </location>
</feature>
<dbReference type="GO" id="GO:0005524">
    <property type="term" value="F:ATP binding"/>
    <property type="evidence" value="ECO:0007669"/>
    <property type="project" value="UniProtKB-KW"/>
</dbReference>
<evidence type="ECO:0000256" key="6">
    <source>
        <dbReference type="ARBA" id="ARBA00022741"/>
    </source>
</evidence>
<keyword evidence="3" id="KW-0723">Serine/threonine-protein kinase</keyword>
<dbReference type="InterPro" id="IPR003527">
    <property type="entry name" value="MAP_kinase_CS"/>
</dbReference>
<dbReference type="FunFam" id="1.10.510.10:FF:000040">
    <property type="entry name" value="Mitogen-activated protein kinase"/>
    <property type="match status" value="1"/>
</dbReference>
<feature type="compositionally biased region" description="Polar residues" evidence="10">
    <location>
        <begin position="1689"/>
        <end position="1700"/>
    </location>
</feature>
<evidence type="ECO:0000256" key="7">
    <source>
        <dbReference type="ARBA" id="ARBA00022777"/>
    </source>
</evidence>
<dbReference type="Gene3D" id="1.10.510.10">
    <property type="entry name" value="Transferase(Phosphotransferase) domain 1"/>
    <property type="match status" value="1"/>
</dbReference>
<dbReference type="Gene3D" id="1.25.10.10">
    <property type="entry name" value="Leucine-rich Repeat Variant"/>
    <property type="match status" value="1"/>
</dbReference>
<name>A0AAW0BVC3_9AGAR</name>
<dbReference type="Pfam" id="PF12295">
    <property type="entry name" value="Symplekin_C"/>
    <property type="match status" value="1"/>
</dbReference>
<dbReference type="InterPro" id="IPR011989">
    <property type="entry name" value="ARM-like"/>
</dbReference>
<evidence type="ECO:0000256" key="3">
    <source>
        <dbReference type="ARBA" id="ARBA00022527"/>
    </source>
</evidence>
<dbReference type="InterPro" id="IPR008271">
    <property type="entry name" value="Ser/Thr_kinase_AS"/>
</dbReference>
<dbReference type="PANTHER" id="PTHR15245:SF20">
    <property type="entry name" value="SYMPLEKIN"/>
    <property type="match status" value="1"/>
</dbReference>
<dbReference type="InterPro" id="IPR032460">
    <property type="entry name" value="Symplekin/Pta1_N"/>
</dbReference>
<evidence type="ECO:0000256" key="10">
    <source>
        <dbReference type="SAM" id="MobiDB-lite"/>
    </source>
</evidence>
<feature type="region of interest" description="Disordered" evidence="10">
    <location>
        <begin position="1152"/>
        <end position="1171"/>
    </location>
</feature>
<feature type="compositionally biased region" description="Acidic residues" evidence="10">
    <location>
        <begin position="1624"/>
        <end position="1640"/>
    </location>
</feature>
<feature type="compositionally biased region" description="Basic and acidic residues" evidence="10">
    <location>
        <begin position="1642"/>
        <end position="1655"/>
    </location>
</feature>
<reference evidence="12 13" key="1">
    <citation type="journal article" date="2024" name="J Genomics">
        <title>Draft genome sequencing and assembly of Favolaschia claudopus CIRM-BRFM 2984 isolated from oak limbs.</title>
        <authorList>
            <person name="Navarro D."/>
            <person name="Drula E."/>
            <person name="Chaduli D."/>
            <person name="Cazenave R."/>
            <person name="Ahrendt S."/>
            <person name="Wang J."/>
            <person name="Lipzen A."/>
            <person name="Daum C."/>
            <person name="Barry K."/>
            <person name="Grigoriev I.V."/>
            <person name="Favel A."/>
            <person name="Rosso M.N."/>
            <person name="Martin F."/>
        </authorList>
    </citation>
    <scope>NUCLEOTIDE SEQUENCE [LARGE SCALE GENOMIC DNA]</scope>
    <source>
        <strain evidence="12 13">CIRM-BRFM 2984</strain>
    </source>
</reference>
<gene>
    <name evidence="12" type="ORF">R3P38DRAFT_2621353</name>
</gene>
<dbReference type="InterPro" id="IPR022075">
    <property type="entry name" value="Symplekin_C"/>
</dbReference>
<dbReference type="PROSITE" id="PS50011">
    <property type="entry name" value="PROTEIN_KINASE_DOM"/>
    <property type="match status" value="1"/>
</dbReference>
<keyword evidence="13" id="KW-1185">Reference proteome</keyword>
<comment type="caution">
    <text evidence="12">The sequence shown here is derived from an EMBL/GenBank/DDBJ whole genome shotgun (WGS) entry which is preliminary data.</text>
</comment>
<accession>A0AAW0BVC3</accession>
<keyword evidence="9" id="KW-0539">Nucleus</keyword>
<proteinExistence type="predicted"/>
<dbReference type="EC" id="2.7.11.24" evidence="2"/>
<evidence type="ECO:0000313" key="12">
    <source>
        <dbReference type="EMBL" id="KAK7030720.1"/>
    </source>
</evidence>
<keyword evidence="7 12" id="KW-0418">Kinase</keyword>
<evidence type="ECO:0000256" key="4">
    <source>
        <dbReference type="ARBA" id="ARBA00022664"/>
    </source>
</evidence>
<feature type="compositionally biased region" description="Basic and acidic residues" evidence="10">
    <location>
        <begin position="1857"/>
        <end position="1867"/>
    </location>
</feature>
<feature type="compositionally biased region" description="Basic and acidic residues" evidence="10">
    <location>
        <begin position="337"/>
        <end position="348"/>
    </location>
</feature>
<feature type="region of interest" description="Disordered" evidence="10">
    <location>
        <begin position="535"/>
        <end position="554"/>
    </location>
</feature>
<sequence>MDPLQTLQAALTVQPNSQEQADILALLREGLEQHPAPIVVLAGTLIGFVVNAGDSLLKTWVIDLLHFAICRAPLSIEQRTQLASQTLDTLAQLLDDPNPAIVKVVVSCLTTVYPLLFRLLCTNHSNPSAWNTLSTCKARIIEFAWAPTTSSGVRLSSMKFVQRAILLQTRGIADPRLQNKNDPNTSSCPVNHPFISAAKLEAEGQHLLENVITLLYTSSNTDLLTAMINSWANLTKLRPPVVPAVLTAVCMWTPETSAIKGLSASRIKSVEKALRILLHHISRSSNNAPYAPQIQEFMVRQAHRMEEAAIEEKKRKALLASGVPDSRKRPVPGFAERPPEPKRPKLEPDTSAVSTSFLATFDFTSLPASLITDLIVANIEAFSESDLRGLVDAYRQSHGLPASAPAPAPTRDPPPTIPVGPRASKPIPKGPAADRISTPDPQPVAPVVKEEPVDPLQMDIDQDELEYEPDKLNEELSGDNGVGGGGLGAIDIDSVLANNMQLLDFKLPSPKELSDEDRASLVRNSVARIWNGSEDLKSSGEALPPDSTQAGGHSPGEMWMLLIVRMVTRVVYPPPSSPEEGDDSALVNDFYDKRDRLRHTLCEYIMSDFPARIRLATTWMNEEWYNDRIQLEADPEWRPNYDTWLNQIVASYQTLLDGKDRTFSRFLLDLPAVPEDVLGLLRELCVDTNSPDRMQVGFVTLRGLVTQRPSLRAEALNVLLELTTHSDKKTRGAAINTVKIWVPNTQPMDGMIREFALQMLRKLQSQADLKGGNANGNGDVSMIPEEGEDENMEDGQLPPEELVQTPYLPERIELPAKEPQVLQHVELLFALCVKVPEFLDEIFNSYSHMDITVQEAVQKLITALIRSLGSSHGKLLTLMRHCPPGAESLALRILTIFTEHGRPSTQLVALVKSLISERDLDARFLIPIIAEMDKPDIIRHLPKIVSILNGETDNKNLVRSVFGSIVTTPPQTFGSVTSNLPRVRQSELLTPAELMVLLHDAEKEIGLQSAKEAITVCFQMTDVFRSEILAVVMQQIMDEPVLPVLFLRTVIQAVTTYKSLVGFVSTTLLSRLITKKIWTNPRLWEGFIMCAKVIAPASFGALLQLPKDQLRELVDKQPNLKSGLRDYVTKKAPNKARVGGFLDIFAESEDTAPATPTLTPQPELQQPEHLTPPAVPSVVCIAEELKIMPVADSSSKRQSHDASRRPRGQEVANDANSPHPPSAVDRGRSRVRKPDQAASESEIEGDMKRNGYHSLQSSFGKVFHVKKRWKLIREMGSGAYGVVISAGDEITGETVAIKLVSRVFDKIQLAKRALREITLLRHFTGHANITGLIDAKMISPEVRIHFHVFLALTETDLHQIIKSGQTLTNEHVQYFVYQILRGMKFVHSANVIHRDLKPGNLLVNADCELKICDFGLSRGFENASHLTEYVATRWYRAPEIMLGFREYDTAIDVWSIGCILAELLSSQPLFKGKDYGSPEETVLQKIASDKARAYVRSLPISKKKAFTKILPTADLQAIDLLSHMLTFDPDERFTVAEALEHPWLTGYHEPEEEPDCPEIFEKWKAIEELKTMDEFRVALWNEIQDYRREIRGGIDDDDDEFTTDVPDPPPTTVTAEGIPPAEAIVEDAVAEAQAEAEAEPQAEAKPESEDPKTEPVEPSTDIGSSAPAPTENATTAATDPVVTYARRSSFMQPSRQNSLYGSPRPMSQHPFEPSGDGLAPGMPSADKPLTPTDPVVTYARRSSIMQPTRQSSLYGSPRPASQHVHYFTDSPMVTEAGQGSTIAFPTQPGYVIPARSRTGSTAGRPEVTRKLLRTLSTVSIHESAEGLAGGLADIAPIGRYIVESTSEADAPVSEMPRILEDEPKKEGTGGFFI</sequence>
<feature type="region of interest" description="Disordered" evidence="10">
    <location>
        <begin position="316"/>
        <end position="349"/>
    </location>
</feature>
<keyword evidence="8" id="KW-0067">ATP-binding</keyword>
<dbReference type="GO" id="GO:0005847">
    <property type="term" value="C:mRNA cleavage and polyadenylation specificity factor complex"/>
    <property type="evidence" value="ECO:0007669"/>
    <property type="project" value="TreeGrafter"/>
</dbReference>